<dbReference type="AlphaFoldDB" id="A0A8D5AJD6"/>
<dbReference type="InterPro" id="IPR000238">
    <property type="entry name" value="RbfA"/>
</dbReference>
<accession>A0A8D5AJD6</accession>
<comment type="similarity">
    <text evidence="2">Belongs to the RbfA family.</text>
</comment>
<dbReference type="GO" id="GO:0043024">
    <property type="term" value="F:ribosomal small subunit binding"/>
    <property type="evidence" value="ECO:0007669"/>
    <property type="project" value="TreeGrafter"/>
</dbReference>
<dbReference type="Proteomes" id="UP000824988">
    <property type="component" value="Chromosome"/>
</dbReference>
<dbReference type="InterPro" id="IPR023799">
    <property type="entry name" value="RbfA_dom_sf"/>
</dbReference>
<proteinExistence type="inferred from homology"/>
<comment type="function">
    <text evidence="2">One of several proteins that assist in the late maturation steps of the functional core of the 30S ribosomal subunit. Associates with free 30S ribosomal subunits (but not with 30S subunits that are part of 70S ribosomes or polysomes). Required for efficient processing of 16S rRNA. May interact with the 5'-terminal helix region of 16S rRNA.</text>
</comment>
<evidence type="ECO:0000313" key="4">
    <source>
        <dbReference type="Proteomes" id="UP000824988"/>
    </source>
</evidence>
<evidence type="ECO:0000256" key="1">
    <source>
        <dbReference type="ARBA" id="ARBA00022517"/>
    </source>
</evidence>
<dbReference type="KEGG" id="moz:MoryE10_12850"/>
<evidence type="ECO:0000313" key="3">
    <source>
        <dbReference type="EMBL" id="BBL70679.1"/>
    </source>
</evidence>
<dbReference type="GO" id="GO:0030490">
    <property type="term" value="P:maturation of SSU-rRNA"/>
    <property type="evidence" value="ECO:0007669"/>
    <property type="project" value="UniProtKB-UniRule"/>
</dbReference>
<dbReference type="GO" id="GO:0005829">
    <property type="term" value="C:cytosol"/>
    <property type="evidence" value="ECO:0007669"/>
    <property type="project" value="TreeGrafter"/>
</dbReference>
<reference evidence="3" key="1">
    <citation type="submission" date="2019-06" db="EMBL/GenBank/DDBJ databases">
        <title>Complete genome sequence of Methylogaea oryzae strain JCM16910.</title>
        <authorList>
            <person name="Asakawa S."/>
        </authorList>
    </citation>
    <scope>NUCLEOTIDE SEQUENCE</scope>
    <source>
        <strain evidence="3">E10</strain>
    </source>
</reference>
<dbReference type="PANTHER" id="PTHR33515">
    <property type="entry name" value="RIBOSOME-BINDING FACTOR A, CHLOROPLASTIC-RELATED"/>
    <property type="match status" value="1"/>
</dbReference>
<organism evidence="3 4">
    <name type="scientific">Methylogaea oryzae</name>
    <dbReference type="NCBI Taxonomy" id="1295382"/>
    <lineage>
        <taxon>Bacteria</taxon>
        <taxon>Pseudomonadati</taxon>
        <taxon>Pseudomonadota</taxon>
        <taxon>Gammaproteobacteria</taxon>
        <taxon>Methylococcales</taxon>
        <taxon>Methylococcaceae</taxon>
        <taxon>Methylogaea</taxon>
    </lineage>
</organism>
<dbReference type="RefSeq" id="WP_082411420.1">
    <property type="nucleotide sequence ID" value="NZ_AP019782.1"/>
</dbReference>
<dbReference type="InterPro" id="IPR020053">
    <property type="entry name" value="Ribosome-bd_factorA_CS"/>
</dbReference>
<sequence length="126" mass="14043">MPREFTRSDRVGSQMHRELAELLRTEVKDPRVGMVSIHEVEVTRDLSVAKVYVGLMLGGAEEARASVAALNRAASFLRKELGRRMLLRSVPEIRFIYDDSVERGARISQLLGGFAAKPDESADAEE</sequence>
<dbReference type="HAMAP" id="MF_00003">
    <property type="entry name" value="RbfA"/>
    <property type="match status" value="1"/>
</dbReference>
<gene>
    <name evidence="2 3" type="primary">rbfA</name>
    <name evidence="3" type="ORF">MoryE10_12850</name>
</gene>
<comment type="subunit">
    <text evidence="2">Monomer. Binds 30S ribosomal subunits, but not 50S ribosomal subunits or 70S ribosomes.</text>
</comment>
<dbReference type="InterPro" id="IPR015946">
    <property type="entry name" value="KH_dom-like_a/b"/>
</dbReference>
<comment type="subcellular location">
    <subcellularLocation>
        <location evidence="2">Cytoplasm</location>
    </subcellularLocation>
</comment>
<protein>
    <recommendedName>
        <fullName evidence="2">Ribosome-binding factor A</fullName>
    </recommendedName>
</protein>
<dbReference type="PROSITE" id="PS01319">
    <property type="entry name" value="RBFA"/>
    <property type="match status" value="1"/>
</dbReference>
<dbReference type="Gene3D" id="3.30.300.20">
    <property type="match status" value="1"/>
</dbReference>
<dbReference type="NCBIfam" id="TIGR00082">
    <property type="entry name" value="rbfA"/>
    <property type="match status" value="1"/>
</dbReference>
<evidence type="ECO:0000256" key="2">
    <source>
        <dbReference type="HAMAP-Rule" id="MF_00003"/>
    </source>
</evidence>
<name>A0A8D5AJD6_9GAMM</name>
<dbReference type="Pfam" id="PF02033">
    <property type="entry name" value="RBFA"/>
    <property type="match status" value="1"/>
</dbReference>
<keyword evidence="1 2" id="KW-0690">Ribosome biogenesis</keyword>
<keyword evidence="2" id="KW-0963">Cytoplasm</keyword>
<dbReference type="PANTHER" id="PTHR33515:SF1">
    <property type="entry name" value="RIBOSOME-BINDING FACTOR A, CHLOROPLASTIC-RELATED"/>
    <property type="match status" value="1"/>
</dbReference>
<dbReference type="SUPFAM" id="SSF89919">
    <property type="entry name" value="Ribosome-binding factor A, RbfA"/>
    <property type="match status" value="1"/>
</dbReference>
<dbReference type="EMBL" id="AP019782">
    <property type="protein sequence ID" value="BBL70679.1"/>
    <property type="molecule type" value="Genomic_DNA"/>
</dbReference>
<keyword evidence="4" id="KW-1185">Reference proteome</keyword>